<feature type="domain" description="EamA" evidence="7">
    <location>
        <begin position="146"/>
        <end position="277"/>
    </location>
</feature>
<dbReference type="EMBL" id="NQJF01000014">
    <property type="protein sequence ID" value="OYD22600.1"/>
    <property type="molecule type" value="Genomic_DNA"/>
</dbReference>
<dbReference type="SUPFAM" id="SSF103481">
    <property type="entry name" value="Multidrug resistance efflux transporter EmrE"/>
    <property type="match status" value="2"/>
</dbReference>
<dbReference type="Gene3D" id="1.10.3730.20">
    <property type="match status" value="1"/>
</dbReference>
<sequence>MLPERRGDLLILSATLLASAGWLFSKEAITALPPAGFVGWRFFLAALILLPFCHRQLRATSPANLLKAAAIGLVMTLNLIFWIQAVMHSEGIGEGAFIMSLAMLMVPPLAWLMFRERPGRQFWLALPVALFGLFLLTSGNGLSLSLGQLLFLLASISLALYFCLNSRFARRIDPMALTCVQLAVTGIMHLIYSALFEQWPEQIPDYIWGWFAASVLLATSLRFFCQSAGQKFSNIANAALIMMLEPVWTVLISVFWYHEPMPPQKIMGCVLILLALLSFRSRPLYEWYRNRRAGQAWRKR</sequence>
<dbReference type="PANTHER" id="PTHR42920:SF5">
    <property type="entry name" value="EAMA DOMAIN-CONTAINING PROTEIN"/>
    <property type="match status" value="1"/>
</dbReference>
<dbReference type="OrthoDB" id="8370318at2"/>
<reference evidence="8 10" key="1">
    <citation type="submission" date="2017-08" db="EMBL/GenBank/DDBJ databases">
        <title>Draft Genome Sequence of the Marine Bacterium Oceanimonas baumannii ATCC 700832.</title>
        <authorList>
            <person name="Mcclelland W.D."/>
            <person name="Brennan M.A."/>
            <person name="Trachtenberg A.M."/>
            <person name="Maclea K.S."/>
        </authorList>
    </citation>
    <scope>NUCLEOTIDE SEQUENCE [LARGE SCALE GENOMIC DNA]</scope>
    <source>
        <strain evidence="8 10">ATCC 700832</strain>
    </source>
</reference>
<protein>
    <submittedName>
        <fullName evidence="9">EamA domain-containing membrane protein RarD</fullName>
    </submittedName>
    <submittedName>
        <fullName evidence="8">EamA family transporter</fullName>
    </submittedName>
</protein>
<evidence type="ECO:0000256" key="4">
    <source>
        <dbReference type="ARBA" id="ARBA00022989"/>
    </source>
</evidence>
<dbReference type="GO" id="GO:0005886">
    <property type="term" value="C:plasma membrane"/>
    <property type="evidence" value="ECO:0007669"/>
    <property type="project" value="UniProtKB-SubCell"/>
</dbReference>
<feature type="transmembrane region" description="Helical" evidence="6">
    <location>
        <begin position="263"/>
        <end position="279"/>
    </location>
</feature>
<organism evidence="8 10">
    <name type="scientific">Oceanimonas baumannii</name>
    <dbReference type="NCBI Taxonomy" id="129578"/>
    <lineage>
        <taxon>Bacteria</taxon>
        <taxon>Pseudomonadati</taxon>
        <taxon>Pseudomonadota</taxon>
        <taxon>Gammaproteobacteria</taxon>
        <taxon>Aeromonadales</taxon>
        <taxon>Aeromonadaceae</taxon>
        <taxon>Oceanimonas</taxon>
    </lineage>
</organism>
<evidence type="ECO:0000259" key="7">
    <source>
        <dbReference type="Pfam" id="PF00892"/>
    </source>
</evidence>
<dbReference type="Proteomes" id="UP000243640">
    <property type="component" value="Unassembled WGS sequence"/>
</dbReference>
<comment type="subcellular location">
    <subcellularLocation>
        <location evidence="1">Cell membrane</location>
        <topology evidence="1">Multi-pass membrane protein</topology>
    </subcellularLocation>
</comment>
<evidence type="ECO:0000313" key="8">
    <source>
        <dbReference type="EMBL" id="OYD22600.1"/>
    </source>
</evidence>
<evidence type="ECO:0000256" key="6">
    <source>
        <dbReference type="SAM" id="Phobius"/>
    </source>
</evidence>
<feature type="transmembrane region" description="Helical" evidence="6">
    <location>
        <begin position="121"/>
        <end position="139"/>
    </location>
</feature>
<feature type="transmembrane region" description="Helical" evidence="6">
    <location>
        <begin position="207"/>
        <end position="225"/>
    </location>
</feature>
<proteinExistence type="predicted"/>
<feature type="transmembrane region" description="Helical" evidence="6">
    <location>
        <begin position="176"/>
        <end position="195"/>
    </location>
</feature>
<feature type="transmembrane region" description="Helical" evidence="6">
    <location>
        <begin position="95"/>
        <end position="114"/>
    </location>
</feature>
<dbReference type="Proteomes" id="UP000295058">
    <property type="component" value="Unassembled WGS sequence"/>
</dbReference>
<accession>A0A235CDG8</accession>
<feature type="transmembrane region" description="Helical" evidence="6">
    <location>
        <begin position="145"/>
        <end position="164"/>
    </location>
</feature>
<dbReference type="InterPro" id="IPR000620">
    <property type="entry name" value="EamA_dom"/>
</dbReference>
<feature type="transmembrane region" description="Helical" evidence="6">
    <location>
        <begin position="237"/>
        <end position="257"/>
    </location>
</feature>
<evidence type="ECO:0000313" key="10">
    <source>
        <dbReference type="Proteomes" id="UP000243640"/>
    </source>
</evidence>
<evidence type="ECO:0000313" key="11">
    <source>
        <dbReference type="Proteomes" id="UP000295058"/>
    </source>
</evidence>
<keyword evidence="5 6" id="KW-0472">Membrane</keyword>
<evidence type="ECO:0000313" key="9">
    <source>
        <dbReference type="EMBL" id="TDW57645.1"/>
    </source>
</evidence>
<keyword evidence="3 6" id="KW-0812">Transmembrane</keyword>
<dbReference type="Pfam" id="PF00892">
    <property type="entry name" value="EamA"/>
    <property type="match status" value="2"/>
</dbReference>
<feature type="domain" description="EamA" evidence="7">
    <location>
        <begin position="6"/>
        <end position="137"/>
    </location>
</feature>
<feature type="transmembrane region" description="Helical" evidence="6">
    <location>
        <begin position="65"/>
        <end position="83"/>
    </location>
</feature>
<dbReference type="InterPro" id="IPR037185">
    <property type="entry name" value="EmrE-like"/>
</dbReference>
<name>A0A235CDG8_9GAMM</name>
<evidence type="ECO:0000256" key="1">
    <source>
        <dbReference type="ARBA" id="ARBA00004651"/>
    </source>
</evidence>
<dbReference type="PANTHER" id="PTHR42920">
    <property type="entry name" value="OS03G0707200 PROTEIN-RELATED"/>
    <property type="match status" value="1"/>
</dbReference>
<gene>
    <name evidence="8" type="ORF">B6S09_15255</name>
    <name evidence="9" type="ORF">LY04_02726</name>
</gene>
<dbReference type="AlphaFoldDB" id="A0A235CDG8"/>
<dbReference type="InterPro" id="IPR051258">
    <property type="entry name" value="Diverse_Substrate_Transporter"/>
</dbReference>
<keyword evidence="4 6" id="KW-1133">Transmembrane helix</keyword>
<dbReference type="EMBL" id="SODO01000011">
    <property type="protein sequence ID" value="TDW57645.1"/>
    <property type="molecule type" value="Genomic_DNA"/>
</dbReference>
<dbReference type="RefSeq" id="WP_094279361.1">
    <property type="nucleotide sequence ID" value="NZ_JBLWZI010000014.1"/>
</dbReference>
<keyword evidence="2" id="KW-1003">Cell membrane</keyword>
<evidence type="ECO:0000256" key="2">
    <source>
        <dbReference type="ARBA" id="ARBA00022475"/>
    </source>
</evidence>
<reference evidence="9 11" key="2">
    <citation type="submission" date="2019-03" db="EMBL/GenBank/DDBJ databases">
        <title>Genomic Encyclopedia of Archaeal and Bacterial Type Strains, Phase II (KMG-II): from individual species to whole genera.</title>
        <authorList>
            <person name="Goeker M."/>
        </authorList>
    </citation>
    <scope>NUCLEOTIDE SEQUENCE [LARGE SCALE GENOMIC DNA]</scope>
    <source>
        <strain evidence="9 11">DSM 15594</strain>
    </source>
</reference>
<feature type="transmembrane region" description="Helical" evidence="6">
    <location>
        <begin position="35"/>
        <end position="53"/>
    </location>
</feature>
<comment type="caution">
    <text evidence="8">The sequence shown here is derived from an EMBL/GenBank/DDBJ whole genome shotgun (WGS) entry which is preliminary data.</text>
</comment>
<evidence type="ECO:0000256" key="3">
    <source>
        <dbReference type="ARBA" id="ARBA00022692"/>
    </source>
</evidence>
<evidence type="ECO:0000256" key="5">
    <source>
        <dbReference type="ARBA" id="ARBA00023136"/>
    </source>
</evidence>
<keyword evidence="11" id="KW-1185">Reference proteome</keyword>